<dbReference type="AlphaFoldDB" id="A0A803QCZ9"/>
<feature type="compositionally biased region" description="Basic and acidic residues" evidence="1">
    <location>
        <begin position="222"/>
        <end position="233"/>
    </location>
</feature>
<feature type="region of interest" description="Disordered" evidence="1">
    <location>
        <begin position="395"/>
        <end position="419"/>
    </location>
</feature>
<dbReference type="Proteomes" id="UP000596661">
    <property type="component" value="Chromosome 8"/>
</dbReference>
<reference evidence="2" key="1">
    <citation type="submission" date="2018-11" db="EMBL/GenBank/DDBJ databases">
        <authorList>
            <person name="Grassa J C."/>
        </authorList>
    </citation>
    <scope>NUCLEOTIDE SEQUENCE [LARGE SCALE GENOMIC DNA]</scope>
</reference>
<proteinExistence type="predicted"/>
<name>A0A803QCZ9_CANSA</name>
<protein>
    <submittedName>
        <fullName evidence="2">Uncharacterized protein</fullName>
    </submittedName>
</protein>
<evidence type="ECO:0000256" key="1">
    <source>
        <dbReference type="SAM" id="MobiDB-lite"/>
    </source>
</evidence>
<reference evidence="2" key="2">
    <citation type="submission" date="2021-03" db="UniProtKB">
        <authorList>
            <consortium name="EnsemblPlants"/>
        </authorList>
    </citation>
    <scope>IDENTIFICATION</scope>
</reference>
<sequence>MDPTICSSFPLRLSAHIGRLALFLGPSRHVGLHWSARHGPARVPWMAILSLLDPHIGSVCDPGQFVVFTCNPSQLVVSDRDLGQFMILDPKTWLEAKQPQVEQLEAGQAEEPLAGQLEASQDEEPLAGQDDKASLDTFTLASWAINGLEVPMTRAMSKTGKLRDRTNHILSLPTKRCNICKLACEQNFKKYGLYLPGQNTEGVRSPPKDPDDTLAVKEVIQKKRPVPKQENEFARLVQPPPTSKDKGMDASSENSFDETSFKDERMKNLVKRSSGGSSSGRSHAKVAKTIGSSDVTQNGLPPPLSGKCLPSVDEQLQDLDVDTLNYLTTNTLKDVTPHAHDMAKGSTIVFKKKLESNDAKLKAKEAELVEVHADLDLTSPQLKEAAQGDEVLASQTLNASTDQPTRALASQAMDEMPSG</sequence>
<dbReference type="EnsemblPlants" id="evm.model.08.981">
    <property type="protein sequence ID" value="cds.evm.model.08.981"/>
    <property type="gene ID" value="evm.TU.08.981"/>
</dbReference>
<keyword evidence="3" id="KW-1185">Reference proteome</keyword>
<feature type="compositionally biased region" description="Polar residues" evidence="1">
    <location>
        <begin position="395"/>
        <end position="404"/>
    </location>
</feature>
<evidence type="ECO:0000313" key="3">
    <source>
        <dbReference type="Proteomes" id="UP000596661"/>
    </source>
</evidence>
<dbReference type="EMBL" id="UZAU01000694">
    <property type="status" value="NOT_ANNOTATED_CDS"/>
    <property type="molecule type" value="Genomic_DNA"/>
</dbReference>
<dbReference type="Gramene" id="evm.model.08.981">
    <property type="protein sequence ID" value="cds.evm.model.08.981"/>
    <property type="gene ID" value="evm.TU.08.981"/>
</dbReference>
<organism evidence="2 3">
    <name type="scientific">Cannabis sativa</name>
    <name type="common">Hemp</name>
    <name type="synonym">Marijuana</name>
    <dbReference type="NCBI Taxonomy" id="3483"/>
    <lineage>
        <taxon>Eukaryota</taxon>
        <taxon>Viridiplantae</taxon>
        <taxon>Streptophyta</taxon>
        <taxon>Embryophyta</taxon>
        <taxon>Tracheophyta</taxon>
        <taxon>Spermatophyta</taxon>
        <taxon>Magnoliopsida</taxon>
        <taxon>eudicotyledons</taxon>
        <taxon>Gunneridae</taxon>
        <taxon>Pentapetalae</taxon>
        <taxon>rosids</taxon>
        <taxon>fabids</taxon>
        <taxon>Rosales</taxon>
        <taxon>Cannabaceae</taxon>
        <taxon>Cannabis</taxon>
    </lineage>
</organism>
<feature type="region of interest" description="Disordered" evidence="1">
    <location>
        <begin position="222"/>
        <end position="265"/>
    </location>
</feature>
<accession>A0A803QCZ9</accession>
<evidence type="ECO:0000313" key="2">
    <source>
        <dbReference type="EnsemblPlants" id="cds.evm.model.08.981"/>
    </source>
</evidence>